<dbReference type="Gene3D" id="3.30.429.10">
    <property type="entry name" value="Macrophage Migration Inhibitory Factor"/>
    <property type="match status" value="1"/>
</dbReference>
<evidence type="ECO:0000313" key="2">
    <source>
        <dbReference type="Proteomes" id="UP000253688"/>
    </source>
</evidence>
<dbReference type="InterPro" id="IPR037479">
    <property type="entry name" value="Tauto_MSAD"/>
</dbReference>
<accession>A0A365PJ56</accession>
<dbReference type="STRING" id="40215.BVL33_03165"/>
<organism evidence="1 2">
    <name type="scientific">Acinetobacter junii</name>
    <dbReference type="NCBI Taxonomy" id="40215"/>
    <lineage>
        <taxon>Bacteria</taxon>
        <taxon>Pseudomonadati</taxon>
        <taxon>Pseudomonadota</taxon>
        <taxon>Gammaproteobacteria</taxon>
        <taxon>Moraxellales</taxon>
        <taxon>Moraxellaceae</taxon>
        <taxon>Acinetobacter</taxon>
    </lineage>
</organism>
<reference evidence="1 2" key="1">
    <citation type="submission" date="2018-04" db="EMBL/GenBank/DDBJ databases">
        <title>Acinetobacter junii Genome sequencing and assembly.</title>
        <authorList>
            <person name="Su J."/>
            <person name="Rensing C."/>
            <person name="Mazhar H.S."/>
        </authorList>
    </citation>
    <scope>NUCLEOTIDE SEQUENCE [LARGE SCALE GENOMIC DNA]</scope>
    <source>
        <strain evidence="1 2">SC22</strain>
    </source>
</reference>
<dbReference type="Pfam" id="PF14552">
    <property type="entry name" value="Tautomerase_2"/>
    <property type="match status" value="1"/>
</dbReference>
<comment type="caution">
    <text evidence="1">The sequence shown here is derived from an EMBL/GenBank/DDBJ whole genome shotgun (WGS) entry which is preliminary data.</text>
</comment>
<dbReference type="SUPFAM" id="SSF55331">
    <property type="entry name" value="Tautomerase/MIF"/>
    <property type="match status" value="1"/>
</dbReference>
<dbReference type="AlphaFoldDB" id="A0A365PJ56"/>
<dbReference type="KEGG" id="ajn:BVL33_03165"/>
<name>A0A365PJ56_ACIJU</name>
<dbReference type="InterPro" id="IPR014347">
    <property type="entry name" value="Tautomerase/MIF_sf"/>
</dbReference>
<dbReference type="PANTHER" id="PTHR38460:SF1">
    <property type="entry name" value="TAUTOMERASE YOLI-RELATED"/>
    <property type="match status" value="1"/>
</dbReference>
<dbReference type="RefSeq" id="WP_005403279.1">
    <property type="nucleotide sequence ID" value="NZ_BBOS01000008.1"/>
</dbReference>
<evidence type="ECO:0000313" key="1">
    <source>
        <dbReference type="EMBL" id="RBA48195.1"/>
    </source>
</evidence>
<protein>
    <submittedName>
        <fullName evidence="1">Tautomerase family protein</fullName>
    </submittedName>
</protein>
<proteinExistence type="predicted"/>
<sequence>MPSVVIEVRREYSTEQEIAIIDAVQSALVQHFQIPEKDKHIRFFAHLPHRFACPPHQDQPEFYTQISIDAFAGRSVDAKRNLYQGIVNNLELLGIPPKYVTIIIRDIPLENWGIRGGQAACDVALGFKVDV</sequence>
<dbReference type="PANTHER" id="PTHR38460">
    <property type="entry name" value="TAUTOMERASE YOLI-RELATED"/>
    <property type="match status" value="1"/>
</dbReference>
<dbReference type="Proteomes" id="UP000253688">
    <property type="component" value="Unassembled WGS sequence"/>
</dbReference>
<dbReference type="EMBL" id="QEWH01000037">
    <property type="protein sequence ID" value="RBA48195.1"/>
    <property type="molecule type" value="Genomic_DNA"/>
</dbReference>
<gene>
    <name evidence="1" type="ORF">DC346_07775</name>
</gene>